<proteinExistence type="predicted"/>
<evidence type="ECO:0000313" key="1">
    <source>
        <dbReference type="EMBL" id="AQN31590.1"/>
    </source>
</evidence>
<keyword evidence="2" id="KW-1185">Reference proteome</keyword>
<protein>
    <submittedName>
        <fullName evidence="1">Uncharacterized protein</fullName>
    </submittedName>
</protein>
<gene>
    <name evidence="1" type="ORF">B_6</name>
</gene>
<name>A0A1Q1PUA7_9CAUD</name>
<dbReference type="EMBL" id="KY295891">
    <property type="protein sequence ID" value="AQN31590.1"/>
    <property type="molecule type" value="Genomic_DNA"/>
</dbReference>
<sequence length="57" mass="6448">MEGKLYRGYFGNLYRVSPLGFVLTSNDEGAMWFLSAYGSDLAYFKEAIVKGVMKEVK</sequence>
<dbReference type="Proteomes" id="UP000226369">
    <property type="component" value="Segment"/>
</dbReference>
<evidence type="ECO:0000313" key="2">
    <source>
        <dbReference type="Proteomes" id="UP000226369"/>
    </source>
</evidence>
<reference evidence="1 2" key="1">
    <citation type="submission" date="2016-11" db="EMBL/GenBank/DDBJ databases">
        <title>Biological and genomic characterization of a historic collection of therapeutic Escherichia coli bacteriophage.</title>
        <authorList>
            <person name="Baig A."/>
            <person name="Colom J."/>
            <person name="Atterbury R."/>
            <person name="Barrow P."/>
        </authorList>
    </citation>
    <scope>NUCLEOTIDE SEQUENCE [LARGE SCALE GENOMIC DNA]</scope>
</reference>
<organism evidence="1 2">
    <name type="scientific">Escherichia phage vB_EcoP_B</name>
    <dbReference type="NCBI Taxonomy" id="1933107"/>
    <lineage>
        <taxon>Viruses</taxon>
        <taxon>Duplodnaviria</taxon>
        <taxon>Heunggongvirae</taxon>
        <taxon>Uroviricota</taxon>
        <taxon>Caudoviricetes</taxon>
        <taxon>Autographivirales</taxon>
        <taxon>Autosignataviridae</taxon>
        <taxon>Molineuxvirinae</taxon>
        <taxon>Vectrevirus</taxon>
        <taxon>Vectrevirus bee</taxon>
    </lineage>
</organism>
<accession>A0A1Q1PUA7</accession>